<dbReference type="EMBL" id="BPLR01014982">
    <property type="protein sequence ID" value="GIY72703.1"/>
    <property type="molecule type" value="Genomic_DNA"/>
</dbReference>
<name>A0AAV4VRR8_CAEEX</name>
<evidence type="ECO:0000313" key="2">
    <source>
        <dbReference type="Proteomes" id="UP001054945"/>
    </source>
</evidence>
<proteinExistence type="predicted"/>
<keyword evidence="2" id="KW-1185">Reference proteome</keyword>
<organism evidence="1 2">
    <name type="scientific">Caerostris extrusa</name>
    <name type="common">Bark spider</name>
    <name type="synonym">Caerostris bankana</name>
    <dbReference type="NCBI Taxonomy" id="172846"/>
    <lineage>
        <taxon>Eukaryota</taxon>
        <taxon>Metazoa</taxon>
        <taxon>Ecdysozoa</taxon>
        <taxon>Arthropoda</taxon>
        <taxon>Chelicerata</taxon>
        <taxon>Arachnida</taxon>
        <taxon>Araneae</taxon>
        <taxon>Araneomorphae</taxon>
        <taxon>Entelegynae</taxon>
        <taxon>Araneoidea</taxon>
        <taxon>Araneidae</taxon>
        <taxon>Caerostris</taxon>
    </lineage>
</organism>
<sequence>SPLAGMRHTNYADDDDDVQQCVRKRKMGAHEKRKWKKRKKGNVCLRYSQRSVFIRTVVNLW</sequence>
<feature type="non-terminal residue" evidence="1">
    <location>
        <position position="1"/>
    </location>
</feature>
<dbReference type="Proteomes" id="UP001054945">
    <property type="component" value="Unassembled WGS sequence"/>
</dbReference>
<evidence type="ECO:0000313" key="1">
    <source>
        <dbReference type="EMBL" id="GIY72703.1"/>
    </source>
</evidence>
<protein>
    <submittedName>
        <fullName evidence="1">Uncharacterized protein</fullName>
    </submittedName>
</protein>
<dbReference type="AlphaFoldDB" id="A0AAV4VRR8"/>
<gene>
    <name evidence="1" type="ORF">CEXT_209711</name>
</gene>
<reference evidence="1 2" key="1">
    <citation type="submission" date="2021-06" db="EMBL/GenBank/DDBJ databases">
        <title>Caerostris extrusa draft genome.</title>
        <authorList>
            <person name="Kono N."/>
            <person name="Arakawa K."/>
        </authorList>
    </citation>
    <scope>NUCLEOTIDE SEQUENCE [LARGE SCALE GENOMIC DNA]</scope>
</reference>
<accession>A0AAV4VRR8</accession>
<comment type="caution">
    <text evidence="1">The sequence shown here is derived from an EMBL/GenBank/DDBJ whole genome shotgun (WGS) entry which is preliminary data.</text>
</comment>